<evidence type="ECO:0000256" key="2">
    <source>
        <dbReference type="ARBA" id="ARBA00008328"/>
    </source>
</evidence>
<organism evidence="10 11">
    <name type="scientific">Babesia microti (strain RI)</name>
    <dbReference type="NCBI Taxonomy" id="1133968"/>
    <lineage>
        <taxon>Eukaryota</taxon>
        <taxon>Sar</taxon>
        <taxon>Alveolata</taxon>
        <taxon>Apicomplexa</taxon>
        <taxon>Aconoidasida</taxon>
        <taxon>Piroplasmida</taxon>
        <taxon>Babesiidae</taxon>
        <taxon>Babesia</taxon>
    </lineage>
</organism>
<protein>
    <recommendedName>
        <fullName evidence="12">V-type H+-transporting ATPase subunit e</fullName>
    </recommendedName>
</protein>
<keyword evidence="8 9" id="KW-0472">Membrane</keyword>
<evidence type="ECO:0000256" key="9">
    <source>
        <dbReference type="SAM" id="Phobius"/>
    </source>
</evidence>
<accession>A0A1N6LXE6</accession>
<evidence type="ECO:0000256" key="6">
    <source>
        <dbReference type="ARBA" id="ARBA00022989"/>
    </source>
</evidence>
<comment type="subcellular location">
    <subcellularLocation>
        <location evidence="1">Membrane</location>
        <topology evidence="1">Multi-pass membrane protein</topology>
    </subcellularLocation>
</comment>
<evidence type="ECO:0000256" key="5">
    <source>
        <dbReference type="ARBA" id="ARBA00022781"/>
    </source>
</evidence>
<feature type="transmembrane region" description="Helical" evidence="9">
    <location>
        <begin position="38"/>
        <end position="58"/>
    </location>
</feature>
<dbReference type="GO" id="GO:0046961">
    <property type="term" value="F:proton-transporting ATPase activity, rotational mechanism"/>
    <property type="evidence" value="ECO:0007669"/>
    <property type="project" value="InterPro"/>
</dbReference>
<evidence type="ECO:0000256" key="8">
    <source>
        <dbReference type="ARBA" id="ARBA00023136"/>
    </source>
</evidence>
<keyword evidence="6 9" id="KW-1133">Transmembrane helix</keyword>
<dbReference type="OrthoDB" id="1508846at2759"/>
<name>A0A1N6LXE6_BABMR</name>
<dbReference type="KEGG" id="bmic:BmR1_04g05396"/>
<evidence type="ECO:0000313" key="11">
    <source>
        <dbReference type="Proteomes" id="UP000002899"/>
    </source>
</evidence>
<reference evidence="10 11" key="1">
    <citation type="journal article" date="2012" name="Nucleic Acids Res.">
        <title>Sequencing of the smallest Apicomplexan genome from the human pathogen Babesia microti.</title>
        <authorList>
            <person name="Cornillot E."/>
            <person name="Hadj-Kaddour K."/>
            <person name="Dassouli A."/>
            <person name="Noel B."/>
            <person name="Ranwez V."/>
            <person name="Vacherie B."/>
            <person name="Augagneur Y."/>
            <person name="Bres V."/>
            <person name="Duclos A."/>
            <person name="Randazzo S."/>
            <person name="Carcy B."/>
            <person name="Debierre-Grockiego F."/>
            <person name="Delbecq S."/>
            <person name="Moubri-Menage K."/>
            <person name="Shams-Eldin H."/>
            <person name="Usmani-Brown S."/>
            <person name="Bringaud F."/>
            <person name="Wincker P."/>
            <person name="Vivares C.P."/>
            <person name="Schwarz R.T."/>
            <person name="Schetters T.P."/>
            <person name="Krause P.J."/>
            <person name="Gorenflot A."/>
            <person name="Berry V."/>
            <person name="Barbe V."/>
            <person name="Ben Mamoun C."/>
        </authorList>
    </citation>
    <scope>NUCLEOTIDE SEQUENCE [LARGE SCALE GENOMIC DNA]</scope>
    <source>
        <strain evidence="10 11">RI</strain>
    </source>
</reference>
<dbReference type="VEuPathDB" id="PiroplasmaDB:BmR1_04g05396"/>
<reference evidence="10 11" key="3">
    <citation type="journal article" date="2016" name="Sci. Rep.">
        <title>Genome-wide diversity and gene expression profiling of Babesia microti isolates identify polymorphic genes that mediate host-pathogen interactions.</title>
        <authorList>
            <person name="Silva J.C."/>
            <person name="Cornillot E."/>
            <person name="McCracken C."/>
            <person name="Usmani-Brown S."/>
            <person name="Dwivedi A."/>
            <person name="Ifeonu O.O."/>
            <person name="Crabtree J."/>
            <person name="Gotia H.T."/>
            <person name="Virji A.Z."/>
            <person name="Reynes C."/>
            <person name="Colinge J."/>
            <person name="Kumar V."/>
            <person name="Lawres L."/>
            <person name="Pazzi J.E."/>
            <person name="Pablo J.V."/>
            <person name="Hung C."/>
            <person name="Brancato J."/>
            <person name="Kumari P."/>
            <person name="Orvis J."/>
            <person name="Tretina K."/>
            <person name="Chibucos M."/>
            <person name="Ott S."/>
            <person name="Sadzewicz L."/>
            <person name="Sengamalay N."/>
            <person name="Shetty A.C."/>
            <person name="Su Q."/>
            <person name="Tallon L."/>
            <person name="Fraser C.M."/>
            <person name="Frutos R."/>
            <person name="Molina D.M."/>
            <person name="Krause P.J."/>
            <person name="Ben Mamoun C."/>
        </authorList>
    </citation>
    <scope>NUCLEOTIDE SEQUENCE [LARGE SCALE GENOMIC DNA]</scope>
    <source>
        <strain evidence="10 11">RI</strain>
    </source>
</reference>
<keyword evidence="5" id="KW-0375">Hydrogen ion transport</keyword>
<sequence length="87" mass="9910">MGTILIGTLYFIIIGIVTFIIVVAIFITKINRGERAKFVSLTLLLVGMAMFSTWLLWITMYMSQMYPMIAPIRKDHGTNTNKIHDEA</sequence>
<dbReference type="Proteomes" id="UP000002899">
    <property type="component" value="Chromosome IV"/>
</dbReference>
<evidence type="ECO:0000256" key="3">
    <source>
        <dbReference type="ARBA" id="ARBA00022448"/>
    </source>
</evidence>
<dbReference type="EMBL" id="LN871599">
    <property type="protein sequence ID" value="SIO73546.1"/>
    <property type="molecule type" value="Genomic_DNA"/>
</dbReference>
<dbReference type="InterPro" id="IPR008389">
    <property type="entry name" value="ATPase_V0-cplx_e1/e2_su"/>
</dbReference>
<dbReference type="AlphaFoldDB" id="A0A1N6LXE6"/>
<evidence type="ECO:0000256" key="1">
    <source>
        <dbReference type="ARBA" id="ARBA00004141"/>
    </source>
</evidence>
<dbReference type="RefSeq" id="XP_021337636.1">
    <property type="nucleotide sequence ID" value="XM_021482382.1"/>
</dbReference>
<evidence type="ECO:0000256" key="4">
    <source>
        <dbReference type="ARBA" id="ARBA00022692"/>
    </source>
</evidence>
<dbReference type="GO" id="GO:0033179">
    <property type="term" value="C:proton-transporting V-type ATPase, V0 domain"/>
    <property type="evidence" value="ECO:0007669"/>
    <property type="project" value="InterPro"/>
</dbReference>
<evidence type="ECO:0000313" key="10">
    <source>
        <dbReference type="EMBL" id="SIO73546.1"/>
    </source>
</evidence>
<proteinExistence type="inferred from homology"/>
<keyword evidence="3" id="KW-0813">Transport</keyword>
<comment type="similarity">
    <text evidence="2">Belongs to the V-ATPase e1/e2 subunit family.</text>
</comment>
<keyword evidence="11" id="KW-1185">Reference proteome</keyword>
<keyword evidence="7" id="KW-0406">Ion transport</keyword>
<reference evidence="10 11" key="2">
    <citation type="journal article" date="2013" name="PLoS ONE">
        <title>Whole genome mapping and re-organization of the nuclear and mitochondrial genomes of Babesia microti isolates.</title>
        <authorList>
            <person name="Cornillot E."/>
            <person name="Dassouli A."/>
            <person name="Garg A."/>
            <person name="Pachikara N."/>
            <person name="Randazzo S."/>
            <person name="Depoix D."/>
            <person name="Carcy B."/>
            <person name="Delbecq S."/>
            <person name="Frutos R."/>
            <person name="Silva J.C."/>
            <person name="Sutton R."/>
            <person name="Krause P.J."/>
            <person name="Mamoun C.B."/>
        </authorList>
    </citation>
    <scope>NUCLEOTIDE SEQUENCE [LARGE SCALE GENOMIC DNA]</scope>
    <source>
        <strain evidence="10 11">RI</strain>
    </source>
</reference>
<dbReference type="GeneID" id="33043748"/>
<keyword evidence="4 9" id="KW-0812">Transmembrane</keyword>
<evidence type="ECO:0000256" key="7">
    <source>
        <dbReference type="ARBA" id="ARBA00023065"/>
    </source>
</evidence>
<dbReference type="Pfam" id="PF05493">
    <property type="entry name" value="ATP_synt_H"/>
    <property type="match status" value="1"/>
</dbReference>
<evidence type="ECO:0008006" key="12">
    <source>
        <dbReference type="Google" id="ProtNLM"/>
    </source>
</evidence>
<feature type="transmembrane region" description="Helical" evidence="9">
    <location>
        <begin position="6"/>
        <end position="26"/>
    </location>
</feature>